<evidence type="ECO:0008006" key="3">
    <source>
        <dbReference type="Google" id="ProtNLM"/>
    </source>
</evidence>
<reference evidence="1 2" key="1">
    <citation type="submission" date="2018-09" db="EMBL/GenBank/DDBJ databases">
        <title>Optimization and identification of Corynebacterium falsenii FN1-14 from fish paste.</title>
        <authorList>
            <person name="Daroonpunt R."/>
            <person name="Tanasupawat S."/>
        </authorList>
    </citation>
    <scope>NUCLEOTIDE SEQUENCE [LARGE SCALE GENOMIC DNA]</scope>
    <source>
        <strain evidence="1 2">FN1-14</strain>
    </source>
</reference>
<organism evidence="1 2">
    <name type="scientific">Corynebacterium falsenii</name>
    <dbReference type="NCBI Taxonomy" id="108486"/>
    <lineage>
        <taxon>Bacteria</taxon>
        <taxon>Bacillati</taxon>
        <taxon>Actinomycetota</taxon>
        <taxon>Actinomycetes</taxon>
        <taxon>Mycobacteriales</taxon>
        <taxon>Corynebacteriaceae</taxon>
        <taxon>Corynebacterium</taxon>
    </lineage>
</organism>
<comment type="caution">
    <text evidence="1">The sequence shown here is derived from an EMBL/GenBank/DDBJ whole genome shotgun (WGS) entry which is preliminary data.</text>
</comment>
<dbReference type="EMBL" id="QXJK01000014">
    <property type="protein sequence ID" value="RIX33587.1"/>
    <property type="molecule type" value="Genomic_DNA"/>
</dbReference>
<protein>
    <recommendedName>
        <fullName evidence="3">Carbonic anhydrase</fullName>
    </recommendedName>
</protein>
<dbReference type="AlphaFoldDB" id="A0A418Q513"/>
<proteinExistence type="predicted"/>
<dbReference type="OrthoDB" id="9797527at2"/>
<accession>A0A418Q513</accession>
<dbReference type="Proteomes" id="UP000285278">
    <property type="component" value="Unassembled WGS sequence"/>
</dbReference>
<evidence type="ECO:0000313" key="2">
    <source>
        <dbReference type="Proteomes" id="UP000285278"/>
    </source>
</evidence>
<keyword evidence="2" id="KW-1185">Reference proteome</keyword>
<gene>
    <name evidence="1" type="ORF">D3M95_10175</name>
</gene>
<evidence type="ECO:0000313" key="1">
    <source>
        <dbReference type="EMBL" id="RIX33587.1"/>
    </source>
</evidence>
<dbReference type="STRING" id="1451189.CFAL_01875"/>
<sequence length="62" mass="6946">MREIANHIVDRSPEVQQRVADGRCAVVGLRYRLSDGLAEPLVSYGLDIEGAEQLRVEELHKS</sequence>
<name>A0A418Q513_9CORY</name>